<accession>A0ACC1CIX7</accession>
<keyword evidence="2" id="KW-1185">Reference proteome</keyword>
<sequence length="403" mass="46516">MNNCCRILLLLFLCFLIFFSLHIKIRRRKDHEEQVPAAAKSASFVTCLVRPYPVSPFLLFYPRSRQRHQLVRINFLCEISYSSVRAIFVKRSTKFLLHVLMYTYLTGQLSVSDSNIPQSSKPQEDMTDIRTSVPKRQRAAGKQSSEFSELKQMINTLMSTQNKRLDLLEEHIKEVKAGTTAMNSTGQEIELGLNNMSEQLKNLESKIDSLELDKKAIAKNIISLEEKIDTIERLSLKTSIEIRNVPKSFQENKEILYNMLQNLMLTLNVNYNKSEIRDVQRTHNSKENKVSSLIVEFHNTLQLSSLMNSVKKYNKENAERLNSTHLGISGTGNLNGPIYISECLTSKSKRLFYVTREFAKKYNYAFCWTSGGKIYLRKETGSQYILIKNEARLEELKNVNPTK</sequence>
<reference evidence="1 2" key="1">
    <citation type="journal article" date="2021" name="Front. Genet.">
        <title>Chromosome-Level Genome Assembly Reveals Significant Gene Expansion in the Toll and IMD Signaling Pathways of Dendrolimus kikuchii.</title>
        <authorList>
            <person name="Zhou J."/>
            <person name="Wu P."/>
            <person name="Xiong Z."/>
            <person name="Liu N."/>
            <person name="Zhao N."/>
            <person name="Ji M."/>
            <person name="Qiu Y."/>
            <person name="Yang B."/>
        </authorList>
    </citation>
    <scope>NUCLEOTIDE SEQUENCE [LARGE SCALE GENOMIC DNA]</scope>
    <source>
        <strain evidence="1">Ann1</strain>
    </source>
</reference>
<name>A0ACC1CIX7_9NEOP</name>
<evidence type="ECO:0000313" key="1">
    <source>
        <dbReference type="EMBL" id="KAJ0171526.1"/>
    </source>
</evidence>
<dbReference type="EMBL" id="CM034410">
    <property type="protein sequence ID" value="KAJ0171526.1"/>
    <property type="molecule type" value="Genomic_DNA"/>
</dbReference>
<gene>
    <name evidence="1" type="ORF">K1T71_013076</name>
</gene>
<proteinExistence type="predicted"/>
<protein>
    <submittedName>
        <fullName evidence="1">Uncharacterized protein</fullName>
    </submittedName>
</protein>
<organism evidence="1 2">
    <name type="scientific">Dendrolimus kikuchii</name>
    <dbReference type="NCBI Taxonomy" id="765133"/>
    <lineage>
        <taxon>Eukaryota</taxon>
        <taxon>Metazoa</taxon>
        <taxon>Ecdysozoa</taxon>
        <taxon>Arthropoda</taxon>
        <taxon>Hexapoda</taxon>
        <taxon>Insecta</taxon>
        <taxon>Pterygota</taxon>
        <taxon>Neoptera</taxon>
        <taxon>Endopterygota</taxon>
        <taxon>Lepidoptera</taxon>
        <taxon>Glossata</taxon>
        <taxon>Ditrysia</taxon>
        <taxon>Bombycoidea</taxon>
        <taxon>Lasiocampidae</taxon>
        <taxon>Dendrolimus</taxon>
    </lineage>
</organism>
<dbReference type="Proteomes" id="UP000824533">
    <property type="component" value="Linkage Group LG24"/>
</dbReference>
<evidence type="ECO:0000313" key="2">
    <source>
        <dbReference type="Proteomes" id="UP000824533"/>
    </source>
</evidence>
<comment type="caution">
    <text evidence="1">The sequence shown here is derived from an EMBL/GenBank/DDBJ whole genome shotgun (WGS) entry which is preliminary data.</text>
</comment>